<proteinExistence type="predicted"/>
<dbReference type="KEGG" id="sphc:CVN68_11125"/>
<dbReference type="InterPro" id="IPR007138">
    <property type="entry name" value="ABM_dom"/>
</dbReference>
<dbReference type="Gene3D" id="3.30.70.100">
    <property type="match status" value="1"/>
</dbReference>
<sequence>MTIEYIRYLLVEHEPAALIAAYEAARVHLDAAPECLGYDLAQCDDAPNSFVLRIEWTSAAAHMQGFRRGPHFPPFLAAIREFVPEIAEMRHYTPRMVSGLR</sequence>
<protein>
    <submittedName>
        <fullName evidence="2">Antibiotic biosynthesis monooxygenase</fullName>
    </submittedName>
</protein>
<evidence type="ECO:0000259" key="1">
    <source>
        <dbReference type="Pfam" id="PF03992"/>
    </source>
</evidence>
<evidence type="ECO:0000313" key="3">
    <source>
        <dbReference type="Proteomes" id="UP000229081"/>
    </source>
</evidence>
<dbReference type="AlphaFoldDB" id="A0A2K8ML10"/>
<dbReference type="OrthoDB" id="9798157at2"/>
<feature type="domain" description="ABM" evidence="1">
    <location>
        <begin position="16"/>
        <end position="72"/>
    </location>
</feature>
<name>A0A2K8ML10_9SPHN</name>
<accession>A0A2K8ML10</accession>
<dbReference type="GO" id="GO:0004497">
    <property type="term" value="F:monooxygenase activity"/>
    <property type="evidence" value="ECO:0007669"/>
    <property type="project" value="UniProtKB-KW"/>
</dbReference>
<gene>
    <name evidence="2" type="ORF">CVN68_11125</name>
</gene>
<dbReference type="EMBL" id="CP024923">
    <property type="protein sequence ID" value="ATY34568.1"/>
    <property type="molecule type" value="Genomic_DNA"/>
</dbReference>
<dbReference type="InterPro" id="IPR011008">
    <property type="entry name" value="Dimeric_a/b-barrel"/>
</dbReference>
<keyword evidence="2" id="KW-0503">Monooxygenase</keyword>
<organism evidence="2 3">
    <name type="scientific">Sphingomonas psychrotolerans</name>
    <dbReference type="NCBI Taxonomy" id="1327635"/>
    <lineage>
        <taxon>Bacteria</taxon>
        <taxon>Pseudomonadati</taxon>
        <taxon>Pseudomonadota</taxon>
        <taxon>Alphaproteobacteria</taxon>
        <taxon>Sphingomonadales</taxon>
        <taxon>Sphingomonadaceae</taxon>
        <taxon>Sphingomonas</taxon>
    </lineage>
</organism>
<keyword evidence="3" id="KW-1185">Reference proteome</keyword>
<keyword evidence="2" id="KW-0560">Oxidoreductase</keyword>
<dbReference type="SUPFAM" id="SSF54909">
    <property type="entry name" value="Dimeric alpha+beta barrel"/>
    <property type="match status" value="1"/>
</dbReference>
<reference evidence="2 3" key="1">
    <citation type="submission" date="2017-11" db="EMBL/GenBank/DDBJ databases">
        <title>Complete genome sequence of Sphingomonas sp. Strain Cra20, a psychrotolerant potential plant growth promoting rhizobacteria.</title>
        <authorList>
            <person name="Luo Y."/>
        </authorList>
    </citation>
    <scope>NUCLEOTIDE SEQUENCE [LARGE SCALE GENOMIC DNA]</scope>
    <source>
        <strain evidence="2 3">Cra20</strain>
    </source>
</reference>
<dbReference type="Pfam" id="PF03992">
    <property type="entry name" value="ABM"/>
    <property type="match status" value="1"/>
</dbReference>
<evidence type="ECO:0000313" key="2">
    <source>
        <dbReference type="EMBL" id="ATY34568.1"/>
    </source>
</evidence>
<dbReference type="Proteomes" id="UP000229081">
    <property type="component" value="Chromosome"/>
</dbReference>
<dbReference type="RefSeq" id="WP_100284355.1">
    <property type="nucleotide sequence ID" value="NZ_CP024923.1"/>
</dbReference>